<keyword evidence="1" id="KW-1133">Transmembrane helix</keyword>
<keyword evidence="1" id="KW-0812">Transmembrane</keyword>
<dbReference type="GeneID" id="96953390"/>
<keyword evidence="1" id="KW-0472">Membrane</keyword>
<accession>A0ABD5ZYA9</accession>
<dbReference type="AlphaFoldDB" id="A0ABD5ZYA9"/>
<dbReference type="Gene3D" id="2.60.40.10">
    <property type="entry name" value="Immunoglobulins"/>
    <property type="match status" value="1"/>
</dbReference>
<dbReference type="InterPro" id="IPR013783">
    <property type="entry name" value="Ig-like_fold"/>
</dbReference>
<evidence type="ECO:0000256" key="1">
    <source>
        <dbReference type="SAM" id="Phobius"/>
    </source>
</evidence>
<evidence type="ECO:0000313" key="2">
    <source>
        <dbReference type="EMBL" id="MFC7255048.1"/>
    </source>
</evidence>
<dbReference type="EMBL" id="JBHTAT010000001">
    <property type="protein sequence ID" value="MFC7255048.1"/>
    <property type="molecule type" value="Genomic_DNA"/>
</dbReference>
<keyword evidence="3" id="KW-1185">Reference proteome</keyword>
<dbReference type="InterPro" id="IPR008964">
    <property type="entry name" value="Invasin/intimin_cell_adhesion"/>
</dbReference>
<dbReference type="RefSeq" id="WP_379703256.1">
    <property type="nucleotide sequence ID" value="NZ_JBHTAT010000001.1"/>
</dbReference>
<evidence type="ECO:0000313" key="3">
    <source>
        <dbReference type="Proteomes" id="UP001596434"/>
    </source>
</evidence>
<dbReference type="SUPFAM" id="SSF49373">
    <property type="entry name" value="Invasin/intimin cell-adhesion fragments"/>
    <property type="match status" value="1"/>
</dbReference>
<reference evidence="2 3" key="1">
    <citation type="journal article" date="2019" name="Int. J. Syst. Evol. Microbiol.">
        <title>The Global Catalogue of Microorganisms (GCM) 10K type strain sequencing project: providing services to taxonomists for standard genome sequencing and annotation.</title>
        <authorList>
            <consortium name="The Broad Institute Genomics Platform"/>
            <consortium name="The Broad Institute Genome Sequencing Center for Infectious Disease"/>
            <person name="Wu L."/>
            <person name="Ma J."/>
        </authorList>
    </citation>
    <scope>NUCLEOTIDE SEQUENCE [LARGE SCALE GENOMIC DNA]</scope>
    <source>
        <strain evidence="2 3">GX21</strain>
    </source>
</reference>
<comment type="caution">
    <text evidence="2">The sequence shown here is derived from an EMBL/GenBank/DDBJ whole genome shotgun (WGS) entry which is preliminary data.</text>
</comment>
<proteinExistence type="predicted"/>
<name>A0ABD5ZYA9_9EURY</name>
<gene>
    <name evidence="2" type="ORF">ACFQKE_07035</name>
</gene>
<feature type="transmembrane region" description="Helical" evidence="1">
    <location>
        <begin position="12"/>
        <end position="30"/>
    </location>
</feature>
<sequence length="572" mass="61500">MRLRDDRRAAALQVGAILLLGFLVIGLALYQSTVVPDQNEEVEFDHNQQVRGSLQDVRNGILRTAAAERPSPTTVPLGTRYPTRIVAVNPPPSSGRLATDSGGEVTLVNATAVNDETADYWNGTNHSYASQRLTYTPDYSLYQNAPRTVYDDTVLYNEFDGGSRAVTDQRLLNGNRLYVVALNGSLGRSGTQAVSVSPTPVSASDRTVAVNGSDIAIEVGTDLSEDEWERLLADQYESNGGRIDGNESGVTVSGGTLTVDLVPNRTYRLRMAKVGVGTDVTDTSERYLTVVDGADSVTAGGTRRIVLEVRDGYNNPVSGVPVEAAVDGDGSVRPTTAVSDGQGQVIYEYSAPDSLADRSVTDGINFTFETPVSRPDFSGEEPESVQINVTVVPLGSGTDTGNSTPPAGSPYYPDAFNDRNGGDGSIPPRGEARGYLTDFTNMQSPDSQTATLETEYRNPGLEFQFDVGTVTRGVAPSSTYTLELQYFFENGNTDGVDVVVVDADNRELDRFSLDQSQTRSNTGLAEDSFTLNQDATDYISNDGNLYLRYETTASSGGDYVLIEIGYQRLRAA</sequence>
<protein>
    <submittedName>
        <fullName evidence="2">Ig-like domain-containing protein</fullName>
    </submittedName>
</protein>
<dbReference type="Proteomes" id="UP001596434">
    <property type="component" value="Unassembled WGS sequence"/>
</dbReference>
<organism evidence="2 3">
    <name type="scientific">Haloplanus litoreus</name>
    <dbReference type="NCBI Taxonomy" id="767515"/>
    <lineage>
        <taxon>Archaea</taxon>
        <taxon>Methanobacteriati</taxon>
        <taxon>Methanobacteriota</taxon>
        <taxon>Stenosarchaea group</taxon>
        <taxon>Halobacteria</taxon>
        <taxon>Halobacteriales</taxon>
        <taxon>Haloferacaceae</taxon>
        <taxon>Haloplanus</taxon>
    </lineage>
</organism>